<dbReference type="GeneID" id="100370746"/>
<keyword evidence="9" id="KW-1185">Reference proteome</keyword>
<dbReference type="PANTHER" id="PTHR21443">
    <property type="entry name" value="CONSERVED OLIGOMERIC GOLGI COMPLEX COMPONENT 7"/>
    <property type="match status" value="1"/>
</dbReference>
<evidence type="ECO:0000256" key="6">
    <source>
        <dbReference type="ARBA" id="ARBA00023034"/>
    </source>
</evidence>
<dbReference type="Proteomes" id="UP000694865">
    <property type="component" value="Unplaced"/>
</dbReference>
<accession>A0ABM0GJ64</accession>
<dbReference type="Pfam" id="PF10191">
    <property type="entry name" value="COG7"/>
    <property type="match status" value="1"/>
</dbReference>
<gene>
    <name evidence="10" type="primary">LOC100370746</name>
</gene>
<keyword evidence="7" id="KW-0472">Membrane</keyword>
<keyword evidence="6" id="KW-0333">Golgi apparatus</keyword>
<keyword evidence="5" id="KW-0653">Protein transport</keyword>
<sequence length="259" mass="28887">MIDSDFYSHFVCYSLSQHATNPFRDYNYLAKSDPIQHAEFVELLTVIKLDGKTDILVEVTKEVEKVNEEAHKFAFDIVFCPLKVQLADLSTMEVWSSVGSGAVLSVDLPSFSLSPMEYITKIGQYLMTLPQQLESFTTQDNTALEKALQMGKLPFPDTQGEHEEDTVVDQWIGSIARATMHHYVEQILMVPQLTTQGTKQLSADIDYLCNVLDALGIPASTSLSSVDTLLKTPIAQYEEIGDDIEARLINAVVGMRSIE</sequence>
<dbReference type="PANTHER" id="PTHR21443:SF0">
    <property type="entry name" value="CONSERVED OLIGOMERIC GOLGI COMPLEX SUBUNIT 7"/>
    <property type="match status" value="1"/>
</dbReference>
<reference evidence="10" key="1">
    <citation type="submission" date="2025-08" db="UniProtKB">
        <authorList>
            <consortium name="RefSeq"/>
        </authorList>
    </citation>
    <scope>IDENTIFICATION</scope>
    <source>
        <tissue evidence="10">Testes</tissue>
    </source>
</reference>
<protein>
    <recommendedName>
        <fullName evidence="3">Conserved oligomeric Golgi complex subunit 7</fullName>
    </recommendedName>
    <alternativeName>
        <fullName evidence="8">Component of oligomeric Golgi complex 7</fullName>
    </alternativeName>
</protein>
<evidence type="ECO:0000256" key="1">
    <source>
        <dbReference type="ARBA" id="ARBA00004395"/>
    </source>
</evidence>
<evidence type="ECO:0000256" key="7">
    <source>
        <dbReference type="ARBA" id="ARBA00023136"/>
    </source>
</evidence>
<evidence type="ECO:0000256" key="4">
    <source>
        <dbReference type="ARBA" id="ARBA00022448"/>
    </source>
</evidence>
<evidence type="ECO:0000256" key="2">
    <source>
        <dbReference type="ARBA" id="ARBA00005831"/>
    </source>
</evidence>
<proteinExistence type="inferred from homology"/>
<evidence type="ECO:0000256" key="5">
    <source>
        <dbReference type="ARBA" id="ARBA00022927"/>
    </source>
</evidence>
<evidence type="ECO:0000256" key="3">
    <source>
        <dbReference type="ARBA" id="ARBA00020984"/>
    </source>
</evidence>
<evidence type="ECO:0000313" key="10">
    <source>
        <dbReference type="RefSeq" id="XP_002731007.1"/>
    </source>
</evidence>
<evidence type="ECO:0000313" key="9">
    <source>
        <dbReference type="Proteomes" id="UP000694865"/>
    </source>
</evidence>
<dbReference type="RefSeq" id="XP_002731007.1">
    <property type="nucleotide sequence ID" value="XM_002730961.2"/>
</dbReference>
<evidence type="ECO:0000256" key="8">
    <source>
        <dbReference type="ARBA" id="ARBA00031345"/>
    </source>
</evidence>
<keyword evidence="4" id="KW-0813">Transport</keyword>
<dbReference type="InterPro" id="IPR019335">
    <property type="entry name" value="COG7"/>
</dbReference>
<organism evidence="9 10">
    <name type="scientific">Saccoglossus kowalevskii</name>
    <name type="common">Acorn worm</name>
    <dbReference type="NCBI Taxonomy" id="10224"/>
    <lineage>
        <taxon>Eukaryota</taxon>
        <taxon>Metazoa</taxon>
        <taxon>Hemichordata</taxon>
        <taxon>Enteropneusta</taxon>
        <taxon>Harrimaniidae</taxon>
        <taxon>Saccoglossus</taxon>
    </lineage>
</organism>
<comment type="subcellular location">
    <subcellularLocation>
        <location evidence="1">Golgi apparatus membrane</location>
        <topology evidence="1">Peripheral membrane protein</topology>
    </subcellularLocation>
</comment>
<name>A0ABM0GJ64_SACKO</name>
<comment type="similarity">
    <text evidence="2">Belongs to the COG7 family.</text>
</comment>